<gene>
    <name evidence="1" type="ORF">SAMN05216290_2576</name>
</gene>
<dbReference type="EMBL" id="FOIR01000002">
    <property type="protein sequence ID" value="SEW29689.1"/>
    <property type="molecule type" value="Genomic_DNA"/>
</dbReference>
<name>A0A1I0QQF0_9BACT</name>
<protein>
    <submittedName>
        <fullName evidence="1">Uncharacterized protein</fullName>
    </submittedName>
</protein>
<accession>A0A1I0QQF0</accession>
<sequence>MKKLILLIVITITTSGCSNSDAPFEQYPQTHDITFDVSSSESRQSSIDFQILGGDIEKEFHSFSDDHLPLSRIYRNQKVNYQTGLLITYRDVSNVQVGVDFEPYTVTLTIRVDSEIVATNEFIVDESGLVDYVEYKFL</sequence>
<dbReference type="AlphaFoldDB" id="A0A1I0QQF0"/>
<evidence type="ECO:0000313" key="2">
    <source>
        <dbReference type="Proteomes" id="UP000199437"/>
    </source>
</evidence>
<evidence type="ECO:0000313" key="1">
    <source>
        <dbReference type="EMBL" id="SEW29689.1"/>
    </source>
</evidence>
<dbReference type="Proteomes" id="UP000199437">
    <property type="component" value="Unassembled WGS sequence"/>
</dbReference>
<dbReference type="STRING" id="1267423.SAMN05216290_2576"/>
<dbReference type="GeneID" id="99987270"/>
<dbReference type="RefSeq" id="WP_090258974.1">
    <property type="nucleotide sequence ID" value="NZ_FOIR01000002.1"/>
</dbReference>
<dbReference type="OrthoDB" id="982950at2"/>
<keyword evidence="2" id="KW-1185">Reference proteome</keyword>
<organism evidence="1 2">
    <name type="scientific">Roseivirga pacifica</name>
    <dbReference type="NCBI Taxonomy" id="1267423"/>
    <lineage>
        <taxon>Bacteria</taxon>
        <taxon>Pseudomonadati</taxon>
        <taxon>Bacteroidota</taxon>
        <taxon>Cytophagia</taxon>
        <taxon>Cytophagales</taxon>
        <taxon>Roseivirgaceae</taxon>
        <taxon>Roseivirga</taxon>
    </lineage>
</organism>
<dbReference type="PROSITE" id="PS51257">
    <property type="entry name" value="PROKAR_LIPOPROTEIN"/>
    <property type="match status" value="1"/>
</dbReference>
<reference evidence="2" key="1">
    <citation type="submission" date="2016-10" db="EMBL/GenBank/DDBJ databases">
        <authorList>
            <person name="Varghese N."/>
            <person name="Submissions S."/>
        </authorList>
    </citation>
    <scope>NUCLEOTIDE SEQUENCE [LARGE SCALE GENOMIC DNA]</scope>
    <source>
        <strain evidence="2">CGMCC 1.12402</strain>
    </source>
</reference>
<proteinExistence type="predicted"/>